<feature type="transmembrane region" description="Helical" evidence="4">
    <location>
        <begin position="243"/>
        <end position="261"/>
    </location>
</feature>
<keyword evidence="4" id="KW-0472">Membrane</keyword>
<dbReference type="Proteomes" id="UP000829720">
    <property type="component" value="Unassembled WGS sequence"/>
</dbReference>
<dbReference type="Gene3D" id="1.10.437.10">
    <property type="entry name" value="Blc2-like"/>
    <property type="match status" value="1"/>
</dbReference>
<dbReference type="EMBL" id="JAERUA010000014">
    <property type="protein sequence ID" value="KAI1890285.1"/>
    <property type="molecule type" value="Genomic_DNA"/>
</dbReference>
<comment type="caution">
    <text evidence="7">The sequence shown here is derived from an EMBL/GenBank/DDBJ whole genome shotgun (WGS) entry which is preliminary data.</text>
</comment>
<evidence type="ECO:0000313" key="8">
    <source>
        <dbReference type="Proteomes" id="UP000829720"/>
    </source>
</evidence>
<evidence type="ECO:0000256" key="3">
    <source>
        <dbReference type="SAM" id="MobiDB-lite"/>
    </source>
</evidence>
<dbReference type="GO" id="GO:0005741">
    <property type="term" value="C:mitochondrial outer membrane"/>
    <property type="evidence" value="ECO:0007669"/>
    <property type="project" value="TreeGrafter"/>
</dbReference>
<dbReference type="PANTHER" id="PTHR11256:SF12">
    <property type="entry name" value="BCL-2-LIKE PROTEIN 1"/>
    <property type="match status" value="1"/>
</dbReference>
<feature type="domain" description="Bcl-2 Bcl-2 homology region 1-3" evidence="6">
    <location>
        <begin position="120"/>
        <end position="218"/>
    </location>
</feature>
<evidence type="ECO:0000256" key="2">
    <source>
        <dbReference type="ARBA" id="ARBA00022703"/>
    </source>
</evidence>
<dbReference type="PROSITE" id="PS01080">
    <property type="entry name" value="BH1"/>
    <property type="match status" value="1"/>
</dbReference>
<dbReference type="PRINTS" id="PR01862">
    <property type="entry name" value="BCL2FAMILY"/>
</dbReference>
<dbReference type="InterPro" id="IPR002475">
    <property type="entry name" value="Bcl2-like"/>
</dbReference>
<feature type="region of interest" description="Disordered" evidence="3">
    <location>
        <begin position="28"/>
        <end position="108"/>
    </location>
</feature>
<reference evidence="7" key="1">
    <citation type="submission" date="2021-01" db="EMBL/GenBank/DDBJ databases">
        <authorList>
            <person name="Zahm M."/>
            <person name="Roques C."/>
            <person name="Cabau C."/>
            <person name="Klopp C."/>
            <person name="Donnadieu C."/>
            <person name="Jouanno E."/>
            <person name="Lampietro C."/>
            <person name="Louis A."/>
            <person name="Herpin A."/>
            <person name="Echchiki A."/>
            <person name="Berthelot C."/>
            <person name="Parey E."/>
            <person name="Roest-Crollius H."/>
            <person name="Braasch I."/>
            <person name="Postlethwait J."/>
            <person name="Bobe J."/>
            <person name="Montfort J."/>
            <person name="Bouchez O."/>
            <person name="Begum T."/>
            <person name="Mejri S."/>
            <person name="Adams A."/>
            <person name="Chen W.-J."/>
            <person name="Guiguen Y."/>
        </authorList>
    </citation>
    <scope>NUCLEOTIDE SEQUENCE</scope>
    <source>
        <tissue evidence="7">Blood</tissue>
    </source>
</reference>
<proteinExistence type="inferred from homology"/>
<evidence type="ECO:0000313" key="7">
    <source>
        <dbReference type="EMBL" id="KAI1890285.1"/>
    </source>
</evidence>
<keyword evidence="4" id="KW-0812">Transmembrane</keyword>
<keyword evidence="4" id="KW-1133">Transmembrane helix</keyword>
<feature type="signal peptide" evidence="5">
    <location>
        <begin position="1"/>
        <end position="23"/>
    </location>
</feature>
<dbReference type="GO" id="GO:0097192">
    <property type="term" value="P:extrinsic apoptotic signaling pathway in absence of ligand"/>
    <property type="evidence" value="ECO:0007669"/>
    <property type="project" value="TreeGrafter"/>
</dbReference>
<sequence>MLFIKGVHLQSLMFDSFWSLSLSSQVKVGQCGADGSDPGPAAQTSGNGGGDGGSKVTSHIGLAEAAAGAGAEEGGEEPTEGGASGVGHANGSVNGRSPESLPQSPLATSARSLEAVKEALRDSANEFELRYSRAFSDLSSQLHITPATAYQSFESVMNEVFRDGVNWGRVVGLFAFGGALCVECVEKEMSPLVGRIADWMTVYLDNHIQPWIQLQGGWDRFAEIFGNDAAAEARRSQENFKKWLLAGVTLATGVLIGSFIVSKRH</sequence>
<accession>A0A8T3D6Q7</accession>
<dbReference type="GO" id="GO:0008630">
    <property type="term" value="P:intrinsic apoptotic signaling pathway in response to DNA damage"/>
    <property type="evidence" value="ECO:0007669"/>
    <property type="project" value="TreeGrafter"/>
</dbReference>
<dbReference type="AlphaFoldDB" id="A0A8T3D6Q7"/>
<evidence type="ECO:0000256" key="4">
    <source>
        <dbReference type="SAM" id="Phobius"/>
    </source>
</evidence>
<dbReference type="InterPro" id="IPR046371">
    <property type="entry name" value="Bcl-2_BH1-3"/>
</dbReference>
<dbReference type="Pfam" id="PF00452">
    <property type="entry name" value="Bcl-2"/>
    <property type="match status" value="1"/>
</dbReference>
<feature type="compositionally biased region" description="Polar residues" evidence="3">
    <location>
        <begin position="91"/>
        <end position="108"/>
    </location>
</feature>
<dbReference type="InterPro" id="IPR026298">
    <property type="entry name" value="Bcl-2_fam"/>
</dbReference>
<dbReference type="InterPro" id="IPR013279">
    <property type="entry name" value="Apop_reg_BclX"/>
</dbReference>
<dbReference type="SUPFAM" id="SSF56854">
    <property type="entry name" value="Bcl-2 inhibitors of programmed cell death"/>
    <property type="match status" value="1"/>
</dbReference>
<name>A0A8T3D6Q7_9TELE</name>
<keyword evidence="8" id="KW-1185">Reference proteome</keyword>
<protein>
    <recommendedName>
        <fullName evidence="6">Bcl-2 Bcl-2 homology region 1-3 domain-containing protein</fullName>
    </recommendedName>
</protein>
<evidence type="ECO:0000256" key="5">
    <source>
        <dbReference type="SAM" id="SignalP"/>
    </source>
</evidence>
<dbReference type="OrthoDB" id="6021377at2759"/>
<dbReference type="InterPro" id="IPR020717">
    <property type="entry name" value="Bcl2_BH1_motif_CS"/>
</dbReference>
<dbReference type="InterPro" id="IPR036834">
    <property type="entry name" value="Bcl-2-like_sf"/>
</dbReference>
<feature type="compositionally biased region" description="Low complexity" evidence="3">
    <location>
        <begin position="61"/>
        <end position="70"/>
    </location>
</feature>
<evidence type="ECO:0000256" key="1">
    <source>
        <dbReference type="ARBA" id="ARBA00009458"/>
    </source>
</evidence>
<organism evidence="7 8">
    <name type="scientific">Albula goreensis</name>
    <dbReference type="NCBI Taxonomy" id="1534307"/>
    <lineage>
        <taxon>Eukaryota</taxon>
        <taxon>Metazoa</taxon>
        <taxon>Chordata</taxon>
        <taxon>Craniata</taxon>
        <taxon>Vertebrata</taxon>
        <taxon>Euteleostomi</taxon>
        <taxon>Actinopterygii</taxon>
        <taxon>Neopterygii</taxon>
        <taxon>Teleostei</taxon>
        <taxon>Albuliformes</taxon>
        <taxon>Albulidae</taxon>
        <taxon>Albula</taxon>
    </lineage>
</organism>
<gene>
    <name evidence="7" type="ORF">AGOR_G00152170</name>
</gene>
<dbReference type="GO" id="GO:0051400">
    <property type="term" value="F:BH domain binding"/>
    <property type="evidence" value="ECO:0007669"/>
    <property type="project" value="TreeGrafter"/>
</dbReference>
<keyword evidence="2" id="KW-0053">Apoptosis</keyword>
<keyword evidence="5" id="KW-0732">Signal</keyword>
<dbReference type="PRINTS" id="PR01864">
    <property type="entry name" value="APOPREGBCLX"/>
</dbReference>
<dbReference type="SMART" id="SM00337">
    <property type="entry name" value="BCL"/>
    <property type="match status" value="1"/>
</dbReference>
<feature type="chain" id="PRO_5035940034" description="Bcl-2 Bcl-2 homology region 1-3 domain-containing protein" evidence="5">
    <location>
        <begin position="24"/>
        <end position="265"/>
    </location>
</feature>
<dbReference type="CDD" id="cd06845">
    <property type="entry name" value="Bcl-2_like"/>
    <property type="match status" value="1"/>
</dbReference>
<dbReference type="GO" id="GO:0001836">
    <property type="term" value="P:release of cytochrome c from mitochondria"/>
    <property type="evidence" value="ECO:0007669"/>
    <property type="project" value="TreeGrafter"/>
</dbReference>
<dbReference type="PANTHER" id="PTHR11256">
    <property type="entry name" value="BCL-2 RELATED"/>
    <property type="match status" value="1"/>
</dbReference>
<comment type="similarity">
    <text evidence="1">Belongs to the Bcl-2 family.</text>
</comment>
<dbReference type="GO" id="GO:0042981">
    <property type="term" value="P:regulation of apoptotic process"/>
    <property type="evidence" value="ECO:0007669"/>
    <property type="project" value="InterPro"/>
</dbReference>
<dbReference type="PROSITE" id="PS50062">
    <property type="entry name" value="BCL2_FAMILY"/>
    <property type="match status" value="1"/>
</dbReference>
<evidence type="ECO:0000259" key="6">
    <source>
        <dbReference type="SMART" id="SM00337"/>
    </source>
</evidence>